<dbReference type="Gene3D" id="3.20.20.100">
    <property type="entry name" value="NADP-dependent oxidoreductase domain"/>
    <property type="match status" value="1"/>
</dbReference>
<dbReference type="InterPro" id="IPR050523">
    <property type="entry name" value="AKR_Detox_Biosynth"/>
</dbReference>
<organism evidence="3 4">
    <name type="scientific">Cohnella cellulosilytica</name>
    <dbReference type="NCBI Taxonomy" id="986710"/>
    <lineage>
        <taxon>Bacteria</taxon>
        <taxon>Bacillati</taxon>
        <taxon>Bacillota</taxon>
        <taxon>Bacilli</taxon>
        <taxon>Bacillales</taxon>
        <taxon>Paenibacillaceae</taxon>
        <taxon>Cohnella</taxon>
    </lineage>
</organism>
<evidence type="ECO:0000313" key="4">
    <source>
        <dbReference type="Proteomes" id="UP001596378"/>
    </source>
</evidence>
<gene>
    <name evidence="3" type="ORF">ACFQMJ_04195</name>
</gene>
<dbReference type="RefSeq" id="WP_378048164.1">
    <property type="nucleotide sequence ID" value="NZ_JBHMDN010000016.1"/>
</dbReference>
<keyword evidence="1" id="KW-0560">Oxidoreductase</keyword>
<keyword evidence="4" id="KW-1185">Reference proteome</keyword>
<dbReference type="InterPro" id="IPR036812">
    <property type="entry name" value="NAD(P)_OxRdtase_dom_sf"/>
</dbReference>
<dbReference type="EMBL" id="JBHTAI010000002">
    <property type="protein sequence ID" value="MFC7147731.1"/>
    <property type="molecule type" value="Genomic_DNA"/>
</dbReference>
<dbReference type="CDD" id="cd19082">
    <property type="entry name" value="AKR_AKR10A1_2"/>
    <property type="match status" value="1"/>
</dbReference>
<protein>
    <submittedName>
        <fullName evidence="3">Aldo/keto reductase</fullName>
    </submittedName>
</protein>
<dbReference type="Proteomes" id="UP001596378">
    <property type="component" value="Unassembled WGS sequence"/>
</dbReference>
<dbReference type="SUPFAM" id="SSF51430">
    <property type="entry name" value="NAD(P)-linked oxidoreductase"/>
    <property type="match status" value="1"/>
</dbReference>
<reference evidence="4" key="1">
    <citation type="journal article" date="2019" name="Int. J. Syst. Evol. Microbiol.">
        <title>The Global Catalogue of Microorganisms (GCM) 10K type strain sequencing project: providing services to taxonomists for standard genome sequencing and annotation.</title>
        <authorList>
            <consortium name="The Broad Institute Genomics Platform"/>
            <consortium name="The Broad Institute Genome Sequencing Center for Infectious Disease"/>
            <person name="Wu L."/>
            <person name="Ma J."/>
        </authorList>
    </citation>
    <scope>NUCLEOTIDE SEQUENCE [LARGE SCALE GENOMIC DNA]</scope>
    <source>
        <strain evidence="4">KCTC 12907</strain>
    </source>
</reference>
<dbReference type="Pfam" id="PF00248">
    <property type="entry name" value="Aldo_ket_red"/>
    <property type="match status" value="1"/>
</dbReference>
<name>A0ABW2F4M5_9BACL</name>
<dbReference type="InterPro" id="IPR023210">
    <property type="entry name" value="NADP_OxRdtase_dom"/>
</dbReference>
<proteinExistence type="predicted"/>
<dbReference type="PANTHER" id="PTHR43364">
    <property type="entry name" value="NADH-SPECIFIC METHYLGLYOXAL REDUCTASE-RELATED"/>
    <property type="match status" value="1"/>
</dbReference>
<comment type="caution">
    <text evidence="3">The sequence shown here is derived from an EMBL/GenBank/DDBJ whole genome shotgun (WGS) entry which is preliminary data.</text>
</comment>
<evidence type="ECO:0000256" key="1">
    <source>
        <dbReference type="ARBA" id="ARBA00023002"/>
    </source>
</evidence>
<accession>A0ABW2F4M5</accession>
<evidence type="ECO:0000313" key="3">
    <source>
        <dbReference type="EMBL" id="MFC7147731.1"/>
    </source>
</evidence>
<dbReference type="PANTHER" id="PTHR43364:SF4">
    <property type="entry name" value="NAD(P)-LINKED OXIDOREDUCTASE SUPERFAMILY PROTEIN"/>
    <property type="match status" value="1"/>
</dbReference>
<sequence>MTNSGTNMEYLAIAGVAQPVSQLIMGSMQLSDERMDAAVELLDAYAAIGGNALDTARVYGPHGMAAIGRWMRERGNRDELVLIAKGAHHDEAGPRVTRAAIADDMDYSLDLLQTSYADIFMLHRDDPGKPAGEIVETLQELLATGRCRALGASNWTSARLEEANAYAKAHGLTGFACSSPNLSLAKANEPRWPGCVSVDAAEADWYERSQLPLLSWSSQAAGFFTGRFSPDIRNNEEIVRVYYSDDNWERYRRAAQLGEAKGVDANQAALAYVLHQSFPVCALIGPANAAELLSSAKALEVALSPEELRWLDLRDE</sequence>
<feature type="domain" description="NADP-dependent oxidoreductase" evidence="2">
    <location>
        <begin position="23"/>
        <end position="310"/>
    </location>
</feature>
<evidence type="ECO:0000259" key="2">
    <source>
        <dbReference type="Pfam" id="PF00248"/>
    </source>
</evidence>